<gene>
    <name evidence="1" type="ORF">CCMP2556_LOCUS14187</name>
</gene>
<evidence type="ECO:0000313" key="2">
    <source>
        <dbReference type="Proteomes" id="UP001642484"/>
    </source>
</evidence>
<keyword evidence="2" id="KW-1185">Reference proteome</keyword>
<dbReference type="EMBL" id="CAXAMN010007213">
    <property type="protein sequence ID" value="CAK9020802.1"/>
    <property type="molecule type" value="Genomic_DNA"/>
</dbReference>
<sequence length="248" mass="27671">MPYQLMDRILHGGPTVPRPLRPVKRVKLQEYLDLAKVLVTRFPRDSSGRAAEFLVDLARNHDPGPLVPLPWFESLGDRDEIVLGNPTVLARVSIDFDSVVVLDQLSSSEEIPRTADVMLVENVPEYGTEARNLSDYEKLKGWVQYPDLTQYCANERGRGELQDGSLQTLTTNSSLIYSKAHKRFLSAQEMVATHILPTCSEHARKCKAPIVELEHMPESHACRMAGNTMSVPCVAALLLTAIINLKLV</sequence>
<dbReference type="Proteomes" id="UP001642484">
    <property type="component" value="Unassembled WGS sequence"/>
</dbReference>
<protein>
    <submittedName>
        <fullName evidence="1">Uncharacterized protein</fullName>
    </submittedName>
</protein>
<evidence type="ECO:0000313" key="1">
    <source>
        <dbReference type="EMBL" id="CAK9020802.1"/>
    </source>
</evidence>
<comment type="caution">
    <text evidence="1">The sequence shown here is derived from an EMBL/GenBank/DDBJ whole genome shotgun (WGS) entry which is preliminary data.</text>
</comment>
<organism evidence="1 2">
    <name type="scientific">Durusdinium trenchii</name>
    <dbReference type="NCBI Taxonomy" id="1381693"/>
    <lineage>
        <taxon>Eukaryota</taxon>
        <taxon>Sar</taxon>
        <taxon>Alveolata</taxon>
        <taxon>Dinophyceae</taxon>
        <taxon>Suessiales</taxon>
        <taxon>Symbiodiniaceae</taxon>
        <taxon>Durusdinium</taxon>
    </lineage>
</organism>
<accession>A0ABP0K203</accession>
<name>A0ABP0K203_9DINO</name>
<reference evidence="1 2" key="1">
    <citation type="submission" date="2024-02" db="EMBL/GenBank/DDBJ databases">
        <authorList>
            <person name="Chen Y."/>
            <person name="Shah S."/>
            <person name="Dougan E. K."/>
            <person name="Thang M."/>
            <person name="Chan C."/>
        </authorList>
    </citation>
    <scope>NUCLEOTIDE SEQUENCE [LARGE SCALE GENOMIC DNA]</scope>
</reference>
<proteinExistence type="predicted"/>